<dbReference type="GO" id="GO:0020037">
    <property type="term" value="F:heme binding"/>
    <property type="evidence" value="ECO:0007669"/>
    <property type="project" value="TreeGrafter"/>
</dbReference>
<dbReference type="SUPFAM" id="SSF56524">
    <property type="entry name" value="Oxidoreductase molybdopterin-binding domain"/>
    <property type="match status" value="1"/>
</dbReference>
<gene>
    <name evidence="3" type="ORF">GF339_02180</name>
</gene>
<feature type="domain" description="Oxidoreductase molybdopterin-binding" evidence="2">
    <location>
        <begin position="97"/>
        <end position="231"/>
    </location>
</feature>
<comment type="caution">
    <text evidence="3">The sequence shown here is derived from an EMBL/GenBank/DDBJ whole genome shotgun (WGS) entry which is preliminary data.</text>
</comment>
<sequence length="232" mass="25622">MCMDMQRRQTRNERHETKRWSESRAARYPRFSMTGAGIAVVLLILLGLGLVGGQTVLASETPTPCPGPPVAVPTPPAETPGYAQEDLTTGLHVTGTAQEIDLESYRLEVTGKVENPLSLSFDELRCLPKITDRPTLICPGFFQDVAVWSGASLKAVLEQADVQEDAKSIRLKSADGYSSTVPLEDALTDENFLAYEWEGEPVPILHGFPVRAVFPKLPGNRWVKWLIEIEVY</sequence>
<organism evidence="3 4">
    <name type="scientific">candidate division KSB3 bacterium</name>
    <dbReference type="NCBI Taxonomy" id="2044937"/>
    <lineage>
        <taxon>Bacteria</taxon>
        <taxon>candidate division KSB3</taxon>
    </lineage>
</organism>
<dbReference type="Gene3D" id="3.90.420.10">
    <property type="entry name" value="Oxidoreductase, molybdopterin-binding domain"/>
    <property type="match status" value="1"/>
</dbReference>
<dbReference type="AlphaFoldDB" id="A0A9D5JSD9"/>
<proteinExistence type="predicted"/>
<dbReference type="GO" id="GO:0008482">
    <property type="term" value="F:sulfite oxidase activity"/>
    <property type="evidence" value="ECO:0007669"/>
    <property type="project" value="TreeGrafter"/>
</dbReference>
<dbReference type="GO" id="GO:0006790">
    <property type="term" value="P:sulfur compound metabolic process"/>
    <property type="evidence" value="ECO:0007669"/>
    <property type="project" value="TreeGrafter"/>
</dbReference>
<evidence type="ECO:0000313" key="4">
    <source>
        <dbReference type="Proteomes" id="UP000649604"/>
    </source>
</evidence>
<protein>
    <submittedName>
        <fullName evidence="3">Molybdopterin-dependent oxidoreductase</fullName>
    </submittedName>
</protein>
<reference evidence="3" key="1">
    <citation type="submission" date="2019-11" db="EMBL/GenBank/DDBJ databases">
        <title>Microbial mats filling the niche in hypersaline microbial mats.</title>
        <authorList>
            <person name="Wong H.L."/>
            <person name="Macleod F.I."/>
            <person name="White R.A. III"/>
            <person name="Burns B.P."/>
        </authorList>
    </citation>
    <scope>NUCLEOTIDE SEQUENCE</scope>
    <source>
        <strain evidence="3">Rbin_158</strain>
    </source>
</reference>
<dbReference type="PANTHER" id="PTHR19372">
    <property type="entry name" value="SULFITE REDUCTASE"/>
    <property type="match status" value="1"/>
</dbReference>
<dbReference type="Proteomes" id="UP000649604">
    <property type="component" value="Unassembled WGS sequence"/>
</dbReference>
<dbReference type="CDD" id="cd00321">
    <property type="entry name" value="SO_family_Moco"/>
    <property type="match status" value="1"/>
</dbReference>
<feature type="region of interest" description="Disordered" evidence="1">
    <location>
        <begin position="1"/>
        <end position="20"/>
    </location>
</feature>
<name>A0A9D5JSD9_9BACT</name>
<dbReference type="Pfam" id="PF00174">
    <property type="entry name" value="Oxidored_molyb"/>
    <property type="match status" value="1"/>
</dbReference>
<dbReference type="PANTHER" id="PTHR19372:SF7">
    <property type="entry name" value="SULFITE OXIDASE, MITOCHONDRIAL"/>
    <property type="match status" value="1"/>
</dbReference>
<accession>A0A9D5JSD9</accession>
<dbReference type="EMBL" id="WJJP01000061">
    <property type="protein sequence ID" value="MBD3323360.1"/>
    <property type="molecule type" value="Genomic_DNA"/>
</dbReference>
<evidence type="ECO:0000259" key="2">
    <source>
        <dbReference type="Pfam" id="PF00174"/>
    </source>
</evidence>
<evidence type="ECO:0000256" key="1">
    <source>
        <dbReference type="SAM" id="MobiDB-lite"/>
    </source>
</evidence>
<dbReference type="InterPro" id="IPR036374">
    <property type="entry name" value="OxRdtase_Mopterin-bd_sf"/>
</dbReference>
<dbReference type="GO" id="GO:0043546">
    <property type="term" value="F:molybdopterin cofactor binding"/>
    <property type="evidence" value="ECO:0007669"/>
    <property type="project" value="TreeGrafter"/>
</dbReference>
<evidence type="ECO:0000313" key="3">
    <source>
        <dbReference type="EMBL" id="MBD3323360.1"/>
    </source>
</evidence>
<dbReference type="InterPro" id="IPR000572">
    <property type="entry name" value="OxRdtase_Mopterin-bd_dom"/>
</dbReference>